<protein>
    <submittedName>
        <fullName evidence="2">MBL fold metallo-hydrolase</fullName>
    </submittedName>
</protein>
<gene>
    <name evidence="2" type="ORF">LQ327_13390</name>
</gene>
<keyword evidence="3" id="KW-1185">Reference proteome</keyword>
<comment type="caution">
    <text evidence="2">The sequence shown here is derived from an EMBL/GenBank/DDBJ whole genome shotgun (WGS) entry which is preliminary data.</text>
</comment>
<dbReference type="EMBL" id="JAJNDB010000002">
    <property type="protein sequence ID" value="MCD2194367.1"/>
    <property type="molecule type" value="Genomic_DNA"/>
</dbReference>
<dbReference type="PANTHER" id="PTHR13754">
    <property type="entry name" value="METALLO-BETA-LACTAMASE SUPERFAMILY PROTEIN"/>
    <property type="match status" value="1"/>
</dbReference>
<dbReference type="InterPro" id="IPR036866">
    <property type="entry name" value="RibonucZ/Hydroxyglut_hydro"/>
</dbReference>
<dbReference type="SUPFAM" id="SSF56281">
    <property type="entry name" value="Metallo-hydrolase/oxidoreductase"/>
    <property type="match status" value="1"/>
</dbReference>
<evidence type="ECO:0000313" key="2">
    <source>
        <dbReference type="EMBL" id="MCD2194367.1"/>
    </source>
</evidence>
<dbReference type="Gene3D" id="3.60.15.10">
    <property type="entry name" value="Ribonuclease Z/Hydroxyacylglutathione hydrolase-like"/>
    <property type="match status" value="1"/>
</dbReference>
<sequence length="353" mass="37091">MCTETGPADPAAVAFTAPRSAEGAAVDPVALEPVDALRITVLVDNSFDALLVNSDVATRARLGTGAPQEAPQYVGGTTTTGLIAEHGFSALVTVTKNGHDHTLLFDTGVSPDGLAINGRRLGVDPSEVGAVVLSHGHGDHTGGFPGLERWLGRVPSPLVLHPAAFTRRRLAPPNAEPFVMPLLDRAALTGDGIELVERREPSFLLDGCVLITGEVDRTTEFERGMAFHEAFLDDAWRPDPWIVDDQALVVNVRGRGLVVLTGCGHAGAVNIARHALRLTGSDRLHALLGGLHLTGPGFEPIIEPTVAALADLAPDVLVPAHCTGWRAQMRLAQELGDAFLPGAVGSRYDFAAA</sequence>
<name>A0ABS8P7W4_9PSEU</name>
<dbReference type="InterPro" id="IPR001279">
    <property type="entry name" value="Metallo-B-lactamas"/>
</dbReference>
<dbReference type="Pfam" id="PF00753">
    <property type="entry name" value="Lactamase_B"/>
    <property type="match status" value="1"/>
</dbReference>
<dbReference type="InterPro" id="IPR041712">
    <property type="entry name" value="DHPS-like_MBL-fold"/>
</dbReference>
<dbReference type="PANTHER" id="PTHR13754:SF13">
    <property type="entry name" value="METALLO-BETA-LACTAMASE SUPERFAMILY PROTEIN (AFU_ORTHOLOGUE AFUA_3G07630)"/>
    <property type="match status" value="1"/>
</dbReference>
<dbReference type="CDD" id="cd07713">
    <property type="entry name" value="DHPS-like_MBL-fold"/>
    <property type="match status" value="1"/>
</dbReference>
<proteinExistence type="predicted"/>
<organism evidence="2 3">
    <name type="scientific">Actinomycetospora endophytica</name>
    <dbReference type="NCBI Taxonomy" id="2291215"/>
    <lineage>
        <taxon>Bacteria</taxon>
        <taxon>Bacillati</taxon>
        <taxon>Actinomycetota</taxon>
        <taxon>Actinomycetes</taxon>
        <taxon>Pseudonocardiales</taxon>
        <taxon>Pseudonocardiaceae</taxon>
        <taxon>Actinomycetospora</taxon>
    </lineage>
</organism>
<accession>A0ABS8P7W4</accession>
<reference evidence="2 3" key="1">
    <citation type="submission" date="2021-11" db="EMBL/GenBank/DDBJ databases">
        <title>Draft genome sequence of Actinomycetospora sp. SF1 isolated from the rhizosphere soil.</title>
        <authorList>
            <person name="Duangmal K."/>
            <person name="Chantavorakit T."/>
        </authorList>
    </citation>
    <scope>NUCLEOTIDE SEQUENCE [LARGE SCALE GENOMIC DNA]</scope>
    <source>
        <strain evidence="2 3">TBRC 5722</strain>
    </source>
</reference>
<dbReference type="Proteomes" id="UP001199469">
    <property type="component" value="Unassembled WGS sequence"/>
</dbReference>
<feature type="domain" description="Metallo-beta-lactamase" evidence="1">
    <location>
        <begin position="92"/>
        <end position="172"/>
    </location>
</feature>
<evidence type="ECO:0000313" key="3">
    <source>
        <dbReference type="Proteomes" id="UP001199469"/>
    </source>
</evidence>
<dbReference type="RefSeq" id="WP_230734284.1">
    <property type="nucleotide sequence ID" value="NZ_JAJNDB010000002.1"/>
</dbReference>
<evidence type="ECO:0000259" key="1">
    <source>
        <dbReference type="Pfam" id="PF00753"/>
    </source>
</evidence>
<dbReference type="InterPro" id="IPR052926">
    <property type="entry name" value="Metallo-beta-lactamase_dom"/>
</dbReference>